<dbReference type="InterPro" id="IPR020471">
    <property type="entry name" value="AKR"/>
</dbReference>
<dbReference type="Pfam" id="PF00248">
    <property type="entry name" value="Aldo_ket_red"/>
    <property type="match status" value="1"/>
</dbReference>
<evidence type="ECO:0000313" key="8">
    <source>
        <dbReference type="EMBL" id="GFG38337.1"/>
    </source>
</evidence>
<dbReference type="Gene3D" id="3.20.20.100">
    <property type="entry name" value="NADP-dependent oxidoreductase domain"/>
    <property type="match status" value="1"/>
</dbReference>
<dbReference type="PROSITE" id="PS00062">
    <property type="entry name" value="ALDOKETO_REDUCTASE_2"/>
    <property type="match status" value="1"/>
</dbReference>
<dbReference type="PIRSF" id="PIRSF000097">
    <property type="entry name" value="AKR"/>
    <property type="match status" value="1"/>
</dbReference>
<accession>A0A6L2Q996</accession>
<sequence>MTLIYWALQAADAELESALDAALEAGYRHIDTAYVYENEAAIGRVLAKWLNSGKVKREELFIVTKLPAVGNNPDRVEKYLKRSLDKLGLNYVDMYLVHVPFGFLEKGEEIHPMDDDGNILLDKTTNHVDIWKAMEAQIDAGRTKAIGLSNFNITQIKRILQAARIPPANLQVELHVFCQQHELVEFCKEHNILVCAYSPLGSRGTENIYKAVGISKDFPDLLNDPTVLEVAKKHGKAPAQILLRHIVQRGIAAIPKSTNPERIHKNLQVHDFELSSDDMLTLDKLDRGSDGRILDFGFFKG</sequence>
<keyword evidence="2" id="KW-0521">NADP</keyword>
<dbReference type="SUPFAM" id="SSF51430">
    <property type="entry name" value="NAD(P)-linked oxidoreductase"/>
    <property type="match status" value="1"/>
</dbReference>
<evidence type="ECO:0000256" key="3">
    <source>
        <dbReference type="ARBA" id="ARBA00023002"/>
    </source>
</evidence>
<evidence type="ECO:0000256" key="4">
    <source>
        <dbReference type="PIRSR" id="PIRSR000097-1"/>
    </source>
</evidence>
<gene>
    <name evidence="8" type="ORF">Cfor_10364</name>
</gene>
<reference evidence="9" key="1">
    <citation type="submission" date="2020-01" db="EMBL/GenBank/DDBJ databases">
        <title>Draft genome sequence of the Termite Coptotermes fromosanus.</title>
        <authorList>
            <person name="Itakura S."/>
            <person name="Yosikawa Y."/>
            <person name="Umezawa K."/>
        </authorList>
    </citation>
    <scope>NUCLEOTIDE SEQUENCE [LARGE SCALE GENOMIC DNA]</scope>
</reference>
<evidence type="ECO:0000259" key="7">
    <source>
        <dbReference type="Pfam" id="PF00248"/>
    </source>
</evidence>
<protein>
    <recommendedName>
        <fullName evidence="7">NADP-dependent oxidoreductase domain-containing protein</fullName>
    </recommendedName>
</protein>
<evidence type="ECO:0000256" key="6">
    <source>
        <dbReference type="PIRSR" id="PIRSR000097-3"/>
    </source>
</evidence>
<dbReference type="Proteomes" id="UP000502823">
    <property type="component" value="Unassembled WGS sequence"/>
</dbReference>
<proteinExistence type="inferred from homology"/>
<dbReference type="InterPro" id="IPR018170">
    <property type="entry name" value="Aldo/ket_reductase_CS"/>
</dbReference>
<dbReference type="FunFam" id="3.20.20.100:FF:000006">
    <property type="entry name" value="Aldo-keto reductase family 1 member A1"/>
    <property type="match status" value="1"/>
</dbReference>
<dbReference type="PROSITE" id="PS00063">
    <property type="entry name" value="ALDOKETO_REDUCTASE_3"/>
    <property type="match status" value="1"/>
</dbReference>
<dbReference type="InParanoid" id="A0A6L2Q996"/>
<comment type="similarity">
    <text evidence="1">Belongs to the aldo/keto reductase family.</text>
</comment>
<feature type="binding site" evidence="5">
    <location>
        <position position="98"/>
    </location>
    <ligand>
        <name>substrate</name>
    </ligand>
</feature>
<organism evidence="8 9">
    <name type="scientific">Coptotermes formosanus</name>
    <name type="common">Formosan subterranean termite</name>
    <dbReference type="NCBI Taxonomy" id="36987"/>
    <lineage>
        <taxon>Eukaryota</taxon>
        <taxon>Metazoa</taxon>
        <taxon>Ecdysozoa</taxon>
        <taxon>Arthropoda</taxon>
        <taxon>Hexapoda</taxon>
        <taxon>Insecta</taxon>
        <taxon>Pterygota</taxon>
        <taxon>Neoptera</taxon>
        <taxon>Polyneoptera</taxon>
        <taxon>Dictyoptera</taxon>
        <taxon>Blattodea</taxon>
        <taxon>Blattoidea</taxon>
        <taxon>Termitoidae</taxon>
        <taxon>Rhinotermitidae</taxon>
        <taxon>Coptotermes</taxon>
    </lineage>
</organism>
<keyword evidence="3" id="KW-0560">Oxidoreductase</keyword>
<feature type="domain" description="NADP-dependent oxidoreductase" evidence="7">
    <location>
        <begin position="11"/>
        <end position="286"/>
    </location>
</feature>
<evidence type="ECO:0000256" key="1">
    <source>
        <dbReference type="ARBA" id="ARBA00007905"/>
    </source>
</evidence>
<feature type="site" description="Lowers pKa of active site Tyr" evidence="6">
    <location>
        <position position="65"/>
    </location>
</feature>
<keyword evidence="9" id="KW-1185">Reference proteome</keyword>
<evidence type="ECO:0000313" key="9">
    <source>
        <dbReference type="Proteomes" id="UP000502823"/>
    </source>
</evidence>
<dbReference type="InterPro" id="IPR023210">
    <property type="entry name" value="NADP_OxRdtase_dom"/>
</dbReference>
<dbReference type="GO" id="GO:0016491">
    <property type="term" value="F:oxidoreductase activity"/>
    <property type="evidence" value="ECO:0007669"/>
    <property type="project" value="UniProtKB-KW"/>
</dbReference>
<dbReference type="AlphaFoldDB" id="A0A6L2Q996"/>
<evidence type="ECO:0000256" key="5">
    <source>
        <dbReference type="PIRSR" id="PIRSR000097-2"/>
    </source>
</evidence>
<dbReference type="OrthoDB" id="416253at2759"/>
<dbReference type="EMBL" id="BLKM01012987">
    <property type="protein sequence ID" value="GFG38337.1"/>
    <property type="molecule type" value="Genomic_DNA"/>
</dbReference>
<comment type="caution">
    <text evidence="8">The sequence shown here is derived from an EMBL/GenBank/DDBJ whole genome shotgun (WGS) entry which is preliminary data.</text>
</comment>
<dbReference type="PRINTS" id="PR00069">
    <property type="entry name" value="ALDKETRDTASE"/>
</dbReference>
<dbReference type="InterPro" id="IPR036812">
    <property type="entry name" value="NAD(P)_OxRdtase_dom_sf"/>
</dbReference>
<dbReference type="PANTHER" id="PTHR11732">
    <property type="entry name" value="ALDO/KETO REDUCTASE"/>
    <property type="match status" value="1"/>
</dbReference>
<dbReference type="PROSITE" id="PS00798">
    <property type="entry name" value="ALDOKETO_REDUCTASE_1"/>
    <property type="match status" value="1"/>
</dbReference>
<dbReference type="FunCoup" id="A0A6L2Q996">
    <property type="interactions" value="298"/>
</dbReference>
<feature type="active site" description="Proton donor" evidence="4">
    <location>
        <position position="36"/>
    </location>
</feature>
<evidence type="ECO:0000256" key="2">
    <source>
        <dbReference type="ARBA" id="ARBA00022857"/>
    </source>
</evidence>
<name>A0A6L2Q996_COPFO</name>